<name>A0A481YZR9_9VIRU</name>
<accession>A0A481YZR9</accession>
<proteinExistence type="predicted"/>
<sequence>MNIGEKEDLHSIISTSTKLDNDEFNNLEYNEFKTINNFPTKLRNIFDPFINKLKRYGVMQCSSDDKNISLFYSLLFCIDNKFKNIDNISKEEYVHNLRNKILMDIGREDLYDKFKYKSIGWNKVEIKKDLKTYNNSWMMIRLLSDYFSINIFMLDINKDKIYSIYPEEFFNIFKFNVFLVYYNEIFEPLVYRKTTLWTYNTEPFRKLINVDKSYILAHAVDYSKTPQTKLFQTKTEDLGKYLKKKSNDKENNYEEIDDNVSETNNESEVLPDDSICKIEDMDNENKITKSKKSDNMSNENVIDYTYIKNINTRTKLKELQALAKKYNISIECGQTKTGKNKLKTKASLRKEMNQLLSK</sequence>
<organism evidence="1">
    <name type="scientific">Mimivirus LCMiAC01</name>
    <dbReference type="NCBI Taxonomy" id="2506608"/>
    <lineage>
        <taxon>Viruses</taxon>
        <taxon>Varidnaviria</taxon>
        <taxon>Bamfordvirae</taxon>
        <taxon>Nucleocytoviricota</taxon>
        <taxon>Megaviricetes</taxon>
        <taxon>Imitervirales</taxon>
        <taxon>Mimiviridae</taxon>
        <taxon>Klosneuvirinae</taxon>
    </lineage>
</organism>
<protein>
    <submittedName>
        <fullName evidence="1">Uncharacterized protein</fullName>
    </submittedName>
</protein>
<dbReference type="EMBL" id="MK500389">
    <property type="protein sequence ID" value="QBK88411.1"/>
    <property type="molecule type" value="Genomic_DNA"/>
</dbReference>
<reference evidence="1" key="1">
    <citation type="journal article" date="2019" name="MBio">
        <title>Virus Genomes from Deep Sea Sediments Expand the Ocean Megavirome and Support Independent Origins of Viral Gigantism.</title>
        <authorList>
            <person name="Backstrom D."/>
            <person name="Yutin N."/>
            <person name="Jorgensen S.L."/>
            <person name="Dharamshi J."/>
            <person name="Homa F."/>
            <person name="Zaremba-Niedwiedzka K."/>
            <person name="Spang A."/>
            <person name="Wolf Y.I."/>
            <person name="Koonin E.V."/>
            <person name="Ettema T.J."/>
        </authorList>
    </citation>
    <scope>NUCLEOTIDE SEQUENCE</scope>
</reference>
<evidence type="ECO:0000313" key="1">
    <source>
        <dbReference type="EMBL" id="QBK88411.1"/>
    </source>
</evidence>
<gene>
    <name evidence="1" type="ORF">LCMiAC01_00750</name>
</gene>